<feature type="transmembrane region" description="Helical" evidence="1">
    <location>
        <begin position="38"/>
        <end position="63"/>
    </location>
</feature>
<keyword evidence="3" id="KW-1185">Reference proteome</keyword>
<keyword evidence="1" id="KW-0812">Transmembrane</keyword>
<evidence type="ECO:0000313" key="3">
    <source>
        <dbReference type="Proteomes" id="UP000294933"/>
    </source>
</evidence>
<protein>
    <submittedName>
        <fullName evidence="2">Uncharacterized protein</fullName>
    </submittedName>
</protein>
<gene>
    <name evidence="2" type="ORF">BD410DRAFT_788387</name>
</gene>
<evidence type="ECO:0000256" key="1">
    <source>
        <dbReference type="SAM" id="Phobius"/>
    </source>
</evidence>
<dbReference type="AlphaFoldDB" id="A0A4Y7Q5T9"/>
<proteinExistence type="predicted"/>
<dbReference type="EMBL" id="ML170174">
    <property type="protein sequence ID" value="TDL22568.1"/>
    <property type="molecule type" value="Genomic_DNA"/>
</dbReference>
<name>A0A4Y7Q5T9_9AGAM</name>
<reference evidence="2 3" key="1">
    <citation type="submission" date="2018-06" db="EMBL/GenBank/DDBJ databases">
        <title>A transcriptomic atlas of mushroom development highlights an independent origin of complex multicellularity.</title>
        <authorList>
            <consortium name="DOE Joint Genome Institute"/>
            <person name="Krizsan K."/>
            <person name="Almasi E."/>
            <person name="Merenyi Z."/>
            <person name="Sahu N."/>
            <person name="Viragh M."/>
            <person name="Koszo T."/>
            <person name="Mondo S."/>
            <person name="Kiss B."/>
            <person name="Balint B."/>
            <person name="Kues U."/>
            <person name="Barry K."/>
            <person name="Hegedus J.C."/>
            <person name="Henrissat B."/>
            <person name="Johnson J."/>
            <person name="Lipzen A."/>
            <person name="Ohm R."/>
            <person name="Nagy I."/>
            <person name="Pangilinan J."/>
            <person name="Yan J."/>
            <person name="Xiong Y."/>
            <person name="Grigoriev I.V."/>
            <person name="Hibbett D.S."/>
            <person name="Nagy L.G."/>
        </authorList>
    </citation>
    <scope>NUCLEOTIDE SEQUENCE [LARGE SCALE GENOMIC DNA]</scope>
    <source>
        <strain evidence="2 3">SZMC22713</strain>
    </source>
</reference>
<sequence length="102" mass="11508">MSGCLQTATSNWFASRCARARVEHSEKRGVENRKEGSVLVGCLDAAAVYSIIPAIIVVVIVWGKRSVERSLLRCIEMQYHRASSIYETRFLRRQLVVNMHAA</sequence>
<keyword evidence="1" id="KW-0472">Membrane</keyword>
<accession>A0A4Y7Q5T9</accession>
<dbReference type="VEuPathDB" id="FungiDB:BD410DRAFT_788387"/>
<evidence type="ECO:0000313" key="2">
    <source>
        <dbReference type="EMBL" id="TDL22568.1"/>
    </source>
</evidence>
<keyword evidence="1" id="KW-1133">Transmembrane helix</keyword>
<dbReference type="Proteomes" id="UP000294933">
    <property type="component" value="Unassembled WGS sequence"/>
</dbReference>
<organism evidence="2 3">
    <name type="scientific">Rickenella mellea</name>
    <dbReference type="NCBI Taxonomy" id="50990"/>
    <lineage>
        <taxon>Eukaryota</taxon>
        <taxon>Fungi</taxon>
        <taxon>Dikarya</taxon>
        <taxon>Basidiomycota</taxon>
        <taxon>Agaricomycotina</taxon>
        <taxon>Agaricomycetes</taxon>
        <taxon>Hymenochaetales</taxon>
        <taxon>Rickenellaceae</taxon>
        <taxon>Rickenella</taxon>
    </lineage>
</organism>